<dbReference type="InterPro" id="IPR037066">
    <property type="entry name" value="Plug_dom_sf"/>
</dbReference>
<evidence type="ECO:0000256" key="3">
    <source>
        <dbReference type="ARBA" id="ARBA00022452"/>
    </source>
</evidence>
<keyword evidence="2 8" id="KW-0813">Transport</keyword>
<dbReference type="PROSITE" id="PS52016">
    <property type="entry name" value="TONB_DEPENDENT_REC_3"/>
    <property type="match status" value="1"/>
</dbReference>
<dbReference type="Gene3D" id="2.170.130.10">
    <property type="entry name" value="TonB-dependent receptor, plug domain"/>
    <property type="match status" value="1"/>
</dbReference>
<dbReference type="RefSeq" id="WP_236959858.1">
    <property type="nucleotide sequence ID" value="NZ_JAETXX010000010.1"/>
</dbReference>
<evidence type="ECO:0000256" key="8">
    <source>
        <dbReference type="PROSITE-ProRule" id="PRU01360"/>
    </source>
</evidence>
<evidence type="ECO:0000256" key="6">
    <source>
        <dbReference type="ARBA" id="ARBA00023136"/>
    </source>
</evidence>
<evidence type="ECO:0000313" key="14">
    <source>
        <dbReference type="Proteomes" id="UP000829517"/>
    </source>
</evidence>
<keyword evidence="3 8" id="KW-1134">Transmembrane beta strand</keyword>
<dbReference type="Gene3D" id="2.40.170.20">
    <property type="entry name" value="TonB-dependent receptor, beta-barrel domain"/>
    <property type="match status" value="1"/>
</dbReference>
<evidence type="ECO:0000256" key="5">
    <source>
        <dbReference type="ARBA" id="ARBA00023077"/>
    </source>
</evidence>
<sequence>MRSKFTWILTLFMALVLQFSYGQEKTITGVITDQDGLPLPGANITVKGTSTGTQTDFDGNYSISAAVGKVLVYSYVGQQTEERTVGAASTINISLEQDAQALEEVIVLGYSKKEAYEVTGSSVQVSGEEIAEIQLPSVEQALQGKVAGVQISNASGTPGSVQDIRIRGVGSINASNQPLFVIDGVPVINDDLSGSENVSTFNPLASINSQDIASMTVLKDASATAAYGARGSNGVIVITTKSGSNKGKTSFTFTSNVGFQNDAYNKRDVLTGAQRLELLNESLVNSYSDFGFTEDNAIQLGVDFGLLPAATLDYDGTDYDWPGELSRRNPTIQNYNFSASGGDEINTFYASLGYNKTDGTVIGADFERVSGVFRYNRKLTDNVDFSTSMNVSNTVQNPILEGGTFFSNPFITRVLMNPFNNPYNEDGSYNTDLPFGSLPNVLYVLDNNIARNELTRAISNTNVDWKFTDNLTFSTRFGMDLALLDYKSYRNRVEGDAEDTGGDVTVSNEKNYNFVLQNSLNYNFKLGEKNNFDVTGLFEYQKNQNSYLGGFGENFPVDGLTNLESAGSNFDADSYFTDWYNVSYLGLLSYNYDGRYVVDATYRREGSSRFAEGERYGDFGSVGAAWNIHREAFMSGSLFNELKVRGSYGITGNNSIDENQYQALLAYSADYAGSGAGFPSQFGNPALTWEKGATYDVGLDFGIANNRVSGSFAYYNRRTYDLLQDVPLSFTTGFASQQQNVGEMVNKGFEVQLSADIIRTDNFRWNISGNVGTVDNEVTELAQDANGVDINPSAGSSYTTTEVGLPLRSWYMRTWAGVNTETGAPEWYINGVDGETTSNYNEAERVNQGSAIPKYTAGLSTKVEYKGFFFNVDLYAAGGHKIYEQYAQFYMRTNSFTLGTYNGAAELMDRWQQPGDVTDVPKLAYGSSDNFQATSSRHLFDGDFIRLRNVALGYNLPSRYVDRVGLDGLTFTLRGTNVGTWVKDDGLLLDPEVRADGFTRLTTPPTESYTLGVTLKF</sequence>
<dbReference type="SUPFAM" id="SSF56935">
    <property type="entry name" value="Porins"/>
    <property type="match status" value="1"/>
</dbReference>
<dbReference type="Pfam" id="PF07715">
    <property type="entry name" value="Plug"/>
    <property type="match status" value="1"/>
</dbReference>
<evidence type="ECO:0000256" key="2">
    <source>
        <dbReference type="ARBA" id="ARBA00022448"/>
    </source>
</evidence>
<dbReference type="Pfam" id="PF13715">
    <property type="entry name" value="CarbopepD_reg_2"/>
    <property type="match status" value="1"/>
</dbReference>
<reference evidence="13 14" key="1">
    <citation type="submission" date="2021-01" db="EMBL/GenBank/DDBJ databases">
        <title>Genome sequencing of Joostella atrarenae M1-2 (= KCTC 23194).</title>
        <authorList>
            <person name="Zakaria M.R."/>
            <person name="Lam M.Q."/>
            <person name="Chong C.S."/>
        </authorList>
    </citation>
    <scope>NUCLEOTIDE SEQUENCE [LARGE SCALE GENOMIC DNA]</scope>
    <source>
        <strain evidence="13 14">M1-2</strain>
    </source>
</reference>
<keyword evidence="6 8" id="KW-0472">Membrane</keyword>
<feature type="chain" id="PRO_5047017496" evidence="10">
    <location>
        <begin position="23"/>
        <end position="1017"/>
    </location>
</feature>
<evidence type="ECO:0000256" key="10">
    <source>
        <dbReference type="SAM" id="SignalP"/>
    </source>
</evidence>
<evidence type="ECO:0000256" key="7">
    <source>
        <dbReference type="ARBA" id="ARBA00023237"/>
    </source>
</evidence>
<dbReference type="Gene3D" id="2.60.40.1120">
    <property type="entry name" value="Carboxypeptidase-like, regulatory domain"/>
    <property type="match status" value="1"/>
</dbReference>
<dbReference type="SUPFAM" id="SSF49464">
    <property type="entry name" value="Carboxypeptidase regulatory domain-like"/>
    <property type="match status" value="1"/>
</dbReference>
<keyword evidence="4 8" id="KW-0812">Transmembrane</keyword>
<gene>
    <name evidence="13" type="ORF">JM658_13760</name>
</gene>
<comment type="subcellular location">
    <subcellularLocation>
        <location evidence="1 8">Cell outer membrane</location>
        <topology evidence="1 8">Multi-pass membrane protein</topology>
    </subcellularLocation>
</comment>
<keyword evidence="10" id="KW-0732">Signal</keyword>
<dbReference type="Proteomes" id="UP000829517">
    <property type="component" value="Unassembled WGS sequence"/>
</dbReference>
<evidence type="ECO:0000313" key="13">
    <source>
        <dbReference type="EMBL" id="MCF8715897.1"/>
    </source>
</evidence>
<comment type="similarity">
    <text evidence="8 9">Belongs to the TonB-dependent receptor family.</text>
</comment>
<keyword evidence="7 8" id="KW-0998">Cell outer membrane</keyword>
<feature type="domain" description="TonB-dependent receptor-like beta-barrel" evidence="11">
    <location>
        <begin position="420"/>
        <end position="977"/>
    </location>
</feature>
<dbReference type="NCBIfam" id="TIGR04056">
    <property type="entry name" value="OMP_RagA_SusC"/>
    <property type="match status" value="1"/>
</dbReference>
<keyword evidence="14" id="KW-1185">Reference proteome</keyword>
<dbReference type="InterPro" id="IPR036942">
    <property type="entry name" value="Beta-barrel_TonB_sf"/>
</dbReference>
<keyword evidence="5 9" id="KW-0798">TonB box</keyword>
<dbReference type="EMBL" id="JAETXX010000010">
    <property type="protein sequence ID" value="MCF8715897.1"/>
    <property type="molecule type" value="Genomic_DNA"/>
</dbReference>
<dbReference type="InterPro" id="IPR008969">
    <property type="entry name" value="CarboxyPept-like_regulatory"/>
</dbReference>
<dbReference type="InterPro" id="IPR000531">
    <property type="entry name" value="Beta-barrel_TonB"/>
</dbReference>
<feature type="domain" description="TonB-dependent receptor plug" evidence="12">
    <location>
        <begin position="117"/>
        <end position="235"/>
    </location>
</feature>
<evidence type="ECO:0000256" key="4">
    <source>
        <dbReference type="ARBA" id="ARBA00022692"/>
    </source>
</evidence>
<comment type="caution">
    <text evidence="13">The sequence shown here is derived from an EMBL/GenBank/DDBJ whole genome shotgun (WGS) entry which is preliminary data.</text>
</comment>
<accession>A0ABS9J631</accession>
<feature type="signal peptide" evidence="10">
    <location>
        <begin position="1"/>
        <end position="22"/>
    </location>
</feature>
<dbReference type="InterPro" id="IPR039426">
    <property type="entry name" value="TonB-dep_rcpt-like"/>
</dbReference>
<keyword evidence="13" id="KW-0675">Receptor</keyword>
<evidence type="ECO:0000259" key="11">
    <source>
        <dbReference type="Pfam" id="PF00593"/>
    </source>
</evidence>
<dbReference type="InterPro" id="IPR012910">
    <property type="entry name" value="Plug_dom"/>
</dbReference>
<evidence type="ECO:0000256" key="1">
    <source>
        <dbReference type="ARBA" id="ARBA00004571"/>
    </source>
</evidence>
<dbReference type="InterPro" id="IPR023996">
    <property type="entry name" value="TonB-dep_OMP_SusC/RagA"/>
</dbReference>
<evidence type="ECO:0000259" key="12">
    <source>
        <dbReference type="Pfam" id="PF07715"/>
    </source>
</evidence>
<dbReference type="Pfam" id="PF00593">
    <property type="entry name" value="TonB_dep_Rec_b-barrel"/>
    <property type="match status" value="1"/>
</dbReference>
<protein>
    <submittedName>
        <fullName evidence="13">TonB-dependent receptor</fullName>
    </submittedName>
</protein>
<name>A0ABS9J631_9FLAO</name>
<evidence type="ECO:0000256" key="9">
    <source>
        <dbReference type="RuleBase" id="RU003357"/>
    </source>
</evidence>
<dbReference type="NCBIfam" id="TIGR04057">
    <property type="entry name" value="SusC_RagA_signa"/>
    <property type="match status" value="1"/>
</dbReference>
<organism evidence="13 14">
    <name type="scientific">Joostella atrarenae</name>
    <dbReference type="NCBI Taxonomy" id="679257"/>
    <lineage>
        <taxon>Bacteria</taxon>
        <taxon>Pseudomonadati</taxon>
        <taxon>Bacteroidota</taxon>
        <taxon>Flavobacteriia</taxon>
        <taxon>Flavobacteriales</taxon>
        <taxon>Flavobacteriaceae</taxon>
        <taxon>Joostella</taxon>
    </lineage>
</organism>
<dbReference type="InterPro" id="IPR023997">
    <property type="entry name" value="TonB-dep_OMP_SusC/RagA_CS"/>
</dbReference>
<proteinExistence type="inferred from homology"/>